<evidence type="ECO:0000313" key="2">
    <source>
        <dbReference type="Proteomes" id="UP000827872"/>
    </source>
</evidence>
<sequence>MLEEVESGYYNKALLGRKESPKLYGTIEIWSVPKELWGAETERGLSRKHIIEGLKASLQRLQLEYVDVVFANRPDNNTPMEG</sequence>
<name>A0ACB8FAS6_9SAUR</name>
<gene>
    <name evidence="1" type="primary">KCNAB1_2</name>
    <name evidence="1" type="ORF">K3G42_024506</name>
</gene>
<keyword evidence="1" id="KW-0813">Transport</keyword>
<reference evidence="1" key="1">
    <citation type="submission" date="2021-08" db="EMBL/GenBank/DDBJ databases">
        <title>The first chromosome-level gecko genome reveals the dynamic sex chromosomes of Neotropical dwarf geckos (Sphaerodactylidae: Sphaerodactylus).</title>
        <authorList>
            <person name="Pinto B.J."/>
            <person name="Keating S.E."/>
            <person name="Gamble T."/>
        </authorList>
    </citation>
    <scope>NUCLEOTIDE SEQUENCE</scope>
    <source>
        <strain evidence="1">TG3544</strain>
    </source>
</reference>
<keyword evidence="1" id="KW-0407">Ion channel</keyword>
<keyword evidence="2" id="KW-1185">Reference proteome</keyword>
<accession>A0ACB8FAS6</accession>
<protein>
    <submittedName>
        <fullName evidence="1">Voltage-gated potassium channel subunit beta-1</fullName>
    </submittedName>
</protein>
<dbReference type="Proteomes" id="UP000827872">
    <property type="component" value="Linkage Group LG08"/>
</dbReference>
<comment type="caution">
    <text evidence="1">The sequence shown here is derived from an EMBL/GenBank/DDBJ whole genome shotgun (WGS) entry which is preliminary data.</text>
</comment>
<evidence type="ECO:0000313" key="1">
    <source>
        <dbReference type="EMBL" id="KAH8002442.1"/>
    </source>
</evidence>
<organism evidence="1 2">
    <name type="scientific">Sphaerodactylus townsendi</name>
    <dbReference type="NCBI Taxonomy" id="933632"/>
    <lineage>
        <taxon>Eukaryota</taxon>
        <taxon>Metazoa</taxon>
        <taxon>Chordata</taxon>
        <taxon>Craniata</taxon>
        <taxon>Vertebrata</taxon>
        <taxon>Euteleostomi</taxon>
        <taxon>Lepidosauria</taxon>
        <taxon>Squamata</taxon>
        <taxon>Bifurcata</taxon>
        <taxon>Gekkota</taxon>
        <taxon>Sphaerodactylidae</taxon>
        <taxon>Sphaerodactylus</taxon>
    </lineage>
</organism>
<proteinExistence type="predicted"/>
<keyword evidence="1" id="KW-0406">Ion transport</keyword>
<dbReference type="EMBL" id="CM037621">
    <property type="protein sequence ID" value="KAH8002442.1"/>
    <property type="molecule type" value="Genomic_DNA"/>
</dbReference>